<gene>
    <name evidence="5" type="ORF">EUGRSUZ_G02553</name>
</gene>
<evidence type="ECO:0000256" key="2">
    <source>
        <dbReference type="SAM" id="SignalP"/>
    </source>
</evidence>
<dbReference type="Gene3D" id="2.130.10.80">
    <property type="entry name" value="Galactose oxidase/kelch, beta-propeller"/>
    <property type="match status" value="1"/>
</dbReference>
<dbReference type="InterPro" id="IPR037293">
    <property type="entry name" value="Gal_Oxidase_central_sf"/>
</dbReference>
<feature type="domain" description="Galactose oxidase-like Early set" evidence="4">
    <location>
        <begin position="428"/>
        <end position="532"/>
    </location>
</feature>
<dbReference type="Pfam" id="PF07250">
    <property type="entry name" value="Glyoxal_oxid_N"/>
    <property type="match status" value="1"/>
</dbReference>
<dbReference type="SUPFAM" id="SSF81296">
    <property type="entry name" value="E set domains"/>
    <property type="match status" value="1"/>
</dbReference>
<evidence type="ECO:0000256" key="1">
    <source>
        <dbReference type="ARBA" id="ARBA00022729"/>
    </source>
</evidence>
<feature type="chain" id="PRO_5001568408" description="Galactose oxidase-like Early set domain-containing protein" evidence="2">
    <location>
        <begin position="24"/>
        <end position="575"/>
    </location>
</feature>
<dbReference type="Pfam" id="PF09118">
    <property type="entry name" value="GO-like_E_set"/>
    <property type="match status" value="1"/>
</dbReference>
<dbReference type="Gene3D" id="2.60.40.10">
    <property type="entry name" value="Immunoglobulins"/>
    <property type="match status" value="1"/>
</dbReference>
<dbReference type="STRING" id="71139.A0A059BFY8"/>
<dbReference type="InterPro" id="IPR013783">
    <property type="entry name" value="Ig-like_fold"/>
</dbReference>
<evidence type="ECO:0008006" key="6">
    <source>
        <dbReference type="Google" id="ProtNLM"/>
    </source>
</evidence>
<dbReference type="InterPro" id="IPR014756">
    <property type="entry name" value="Ig_E-set"/>
</dbReference>
<feature type="domain" description="Glyoxal oxidase N-terminal" evidence="3">
    <location>
        <begin position="100"/>
        <end position="419"/>
    </location>
</feature>
<reference evidence="5" key="1">
    <citation type="submission" date="2013-07" db="EMBL/GenBank/DDBJ databases">
        <title>The genome of Eucalyptus grandis.</title>
        <authorList>
            <person name="Schmutz J."/>
            <person name="Hayes R."/>
            <person name="Myburg A."/>
            <person name="Tuskan G."/>
            <person name="Grattapaglia D."/>
            <person name="Rokhsar D.S."/>
        </authorList>
    </citation>
    <scope>NUCLEOTIDE SEQUENCE</scope>
    <source>
        <tissue evidence="5">Leaf extractions</tissue>
    </source>
</reference>
<dbReference type="InterPro" id="IPR011043">
    <property type="entry name" value="Gal_Oxase/kelch_b-propeller"/>
</dbReference>
<evidence type="ECO:0000313" key="5">
    <source>
        <dbReference type="EMBL" id="KCW65018.1"/>
    </source>
</evidence>
<proteinExistence type="predicted"/>
<dbReference type="EMBL" id="KK198759">
    <property type="protein sequence ID" value="KCW65018.1"/>
    <property type="molecule type" value="Genomic_DNA"/>
</dbReference>
<dbReference type="CDD" id="cd02851">
    <property type="entry name" value="E_set_GO_C"/>
    <property type="match status" value="1"/>
</dbReference>
<dbReference type="InParanoid" id="A0A059BFY8"/>
<name>A0A059BFY8_EUCGR</name>
<keyword evidence="1 2" id="KW-0732">Signal</keyword>
<accession>A0A059BFY8</accession>
<dbReference type="AlphaFoldDB" id="A0A059BFY8"/>
<dbReference type="OMA" id="WVDLPSF"/>
<dbReference type="InterPro" id="IPR009880">
    <property type="entry name" value="Glyoxal_oxidase_N"/>
</dbReference>
<dbReference type="InterPro" id="IPR015202">
    <property type="entry name" value="GO-like_E_set"/>
</dbReference>
<protein>
    <recommendedName>
        <fullName evidence="6">Galactose oxidase-like Early set domain-containing protein</fullName>
    </recommendedName>
</protein>
<evidence type="ECO:0000259" key="3">
    <source>
        <dbReference type="Pfam" id="PF07250"/>
    </source>
</evidence>
<sequence>MPSAASVATTLALLFPLFGLSSADLALPTTSFFGGGRWSLLRPSIGISAMHMQVLRDGNVVIFDRTDFGPSHLSLPGGKCRRDPADVALKVDCTAHSVLYDTGGYNDGERKVRTFAPCVRRRRRGGNSCDWTELKENLVQRRWYASNHILPDGRVIIVGGRNVFTYEFVPKTSAKEKSFYLKFLKETRDLTEENNLYPFLHLLPDGNLFIFANKRSILFDYKKNWVIKEYPVIPGFDKRNYPSTGSSVLLPMRLGGGSKMPAAEVMICGGSPPGAFTKSDKLRVFVEASWSCGRLRVSDPNPEWTMEQMPMPRVMSDMMILPNGHVLLINGATNGTAGWEDARNAVYNPVLYLPPDGPGPAGRFEVLNAGRIPRMYHSSAVVVPDGRVLVGGSNPHSKYNFTAYPYPTDLSLEAFYPPYLSPQFAILRPSILSLEAVEQTVSYSEQFSVNFIVTMFGPSREISVGLLAPPFTTHSFAMNQRFLWLDVLGVVRLSSFAYSITVAAPPSATVAPPGYYMLFVVHSDIPSRGVWLRGNKKTKKNEISGDAGYRSPYLSHAKRALYHLSYIPLMITIVF</sequence>
<dbReference type="Gramene" id="KCW65018">
    <property type="protein sequence ID" value="KCW65018"/>
    <property type="gene ID" value="EUGRSUZ_G02553"/>
</dbReference>
<feature type="signal peptide" evidence="2">
    <location>
        <begin position="1"/>
        <end position="23"/>
    </location>
</feature>
<evidence type="ECO:0000259" key="4">
    <source>
        <dbReference type="Pfam" id="PF09118"/>
    </source>
</evidence>
<dbReference type="PANTHER" id="PTHR32208">
    <property type="entry name" value="SECRETED PROTEIN-RELATED"/>
    <property type="match status" value="1"/>
</dbReference>
<dbReference type="SUPFAM" id="SSF50965">
    <property type="entry name" value="Galactose oxidase, central domain"/>
    <property type="match status" value="1"/>
</dbReference>
<dbReference type="PANTHER" id="PTHR32208:SF57">
    <property type="entry name" value="F14L17.20 PROTEIN"/>
    <property type="match status" value="1"/>
</dbReference>
<organism evidence="5">
    <name type="scientific">Eucalyptus grandis</name>
    <name type="common">Flooded gum</name>
    <dbReference type="NCBI Taxonomy" id="71139"/>
    <lineage>
        <taxon>Eukaryota</taxon>
        <taxon>Viridiplantae</taxon>
        <taxon>Streptophyta</taxon>
        <taxon>Embryophyta</taxon>
        <taxon>Tracheophyta</taxon>
        <taxon>Spermatophyta</taxon>
        <taxon>Magnoliopsida</taxon>
        <taxon>eudicotyledons</taxon>
        <taxon>Gunneridae</taxon>
        <taxon>Pentapetalae</taxon>
        <taxon>rosids</taxon>
        <taxon>malvids</taxon>
        <taxon>Myrtales</taxon>
        <taxon>Myrtaceae</taxon>
        <taxon>Myrtoideae</taxon>
        <taxon>Eucalypteae</taxon>
        <taxon>Eucalyptus</taxon>
    </lineage>
</organism>